<dbReference type="EMBL" id="CP001681">
    <property type="protein sequence ID" value="ACU03904.1"/>
    <property type="molecule type" value="Genomic_DNA"/>
</dbReference>
<accession>C6XUQ4</accession>
<dbReference type="Proteomes" id="UP000000852">
    <property type="component" value="Chromosome"/>
</dbReference>
<evidence type="ECO:0000256" key="5">
    <source>
        <dbReference type="ARBA" id="ARBA00023004"/>
    </source>
</evidence>
<dbReference type="PROSITE" id="PS51007">
    <property type="entry name" value="CYTC"/>
    <property type="match status" value="1"/>
</dbReference>
<dbReference type="Gene3D" id="1.10.760.10">
    <property type="entry name" value="Cytochrome c-like domain"/>
    <property type="match status" value="1"/>
</dbReference>
<sequence length="118" mass="12418">MNRTLIFSSCLAIGLFGAVTAKSQTLDPKEVAAGKLLISKSDCFACHKPDTKLVGPAYIDIAKKYKPTDANVNLLASKVIKGGSGTWGQVPMLAHPQVSAADAKKMVKFVLSQGAAKK</sequence>
<dbReference type="HOGENOM" id="CLU_133112_1_1_10"/>
<evidence type="ECO:0000313" key="9">
    <source>
        <dbReference type="EMBL" id="ACU03904.1"/>
    </source>
</evidence>
<dbReference type="InterPro" id="IPR009056">
    <property type="entry name" value="Cyt_c-like_dom"/>
</dbReference>
<reference evidence="9 10" key="1">
    <citation type="journal article" date="2009" name="Stand. Genomic Sci.">
        <title>Complete genome sequence of Pedobacter heparinus type strain (HIM 762-3).</title>
        <authorList>
            <person name="Han C."/>
            <person name="Spring S."/>
            <person name="Lapidus A."/>
            <person name="Del Rio T.G."/>
            <person name="Tice H."/>
            <person name="Copeland A."/>
            <person name="Cheng J.F."/>
            <person name="Lucas S."/>
            <person name="Chen F."/>
            <person name="Nolan M."/>
            <person name="Bruce D."/>
            <person name="Goodwin L."/>
            <person name="Pitluck S."/>
            <person name="Ivanova N."/>
            <person name="Mavromatis K."/>
            <person name="Mikhailova N."/>
            <person name="Pati A."/>
            <person name="Chen A."/>
            <person name="Palaniappan K."/>
            <person name="Land M."/>
            <person name="Hauser L."/>
            <person name="Chang Y.J."/>
            <person name="Jeffries C.C."/>
            <person name="Saunders E."/>
            <person name="Chertkov O."/>
            <person name="Brettin T."/>
            <person name="Goker M."/>
            <person name="Rohde M."/>
            <person name="Bristow J."/>
            <person name="Eisen J.A."/>
            <person name="Markowitz V."/>
            <person name="Hugenholtz P."/>
            <person name="Kyrpides N.C."/>
            <person name="Klenk H.P."/>
            <person name="Detter J.C."/>
        </authorList>
    </citation>
    <scope>NUCLEOTIDE SEQUENCE [LARGE SCALE GENOMIC DNA]</scope>
    <source>
        <strain evidence="10">ATCC 13125 / DSM 2366 / CIP 104194 / JCM 7457 / NBRC 12017 / NCIMB 9290 / NRRL B-14731 / HIM 762-3</strain>
    </source>
</reference>
<organism evidence="9 10">
    <name type="scientific">Pedobacter heparinus (strain ATCC 13125 / DSM 2366 / CIP 104194 / JCM 7457 / NBRC 12017 / NCIMB 9290 / NRRL B-14731 / HIM 762-3)</name>
    <dbReference type="NCBI Taxonomy" id="485917"/>
    <lineage>
        <taxon>Bacteria</taxon>
        <taxon>Pseudomonadati</taxon>
        <taxon>Bacteroidota</taxon>
        <taxon>Sphingobacteriia</taxon>
        <taxon>Sphingobacteriales</taxon>
        <taxon>Sphingobacteriaceae</taxon>
        <taxon>Pedobacter</taxon>
    </lineage>
</organism>
<feature type="binding site" description="covalent" evidence="6">
    <location>
        <position position="47"/>
    </location>
    <ligand>
        <name>heme c</name>
        <dbReference type="ChEBI" id="CHEBI:61717"/>
    </ligand>
</feature>
<gene>
    <name evidence="9" type="ordered locus">Phep_1693</name>
</gene>
<keyword evidence="3 6" id="KW-0479">Metal-binding</keyword>
<evidence type="ECO:0000256" key="1">
    <source>
        <dbReference type="ARBA" id="ARBA00022448"/>
    </source>
</evidence>
<keyword evidence="2 6" id="KW-0349">Heme</keyword>
<evidence type="ECO:0000256" key="6">
    <source>
        <dbReference type="PIRSR" id="PIRSR602324-1"/>
    </source>
</evidence>
<dbReference type="GO" id="GO:0020037">
    <property type="term" value="F:heme binding"/>
    <property type="evidence" value="ECO:0007669"/>
    <property type="project" value="InterPro"/>
</dbReference>
<evidence type="ECO:0000256" key="4">
    <source>
        <dbReference type="ARBA" id="ARBA00022982"/>
    </source>
</evidence>
<feature type="signal peptide" evidence="7">
    <location>
        <begin position="1"/>
        <end position="21"/>
    </location>
</feature>
<feature type="domain" description="Cytochrome c" evidence="8">
    <location>
        <begin position="29"/>
        <end position="114"/>
    </location>
</feature>
<keyword evidence="7" id="KW-0732">Signal</keyword>
<dbReference type="Pfam" id="PF00034">
    <property type="entry name" value="Cytochrom_C"/>
    <property type="match status" value="1"/>
</dbReference>
<evidence type="ECO:0000256" key="7">
    <source>
        <dbReference type="SAM" id="SignalP"/>
    </source>
</evidence>
<dbReference type="OrthoDB" id="9814063at2"/>
<comment type="PTM">
    <text evidence="6">Binds 1 heme c group covalently per subunit.</text>
</comment>
<dbReference type="eggNOG" id="COG4654">
    <property type="taxonomic scope" value="Bacteria"/>
</dbReference>
<dbReference type="InterPro" id="IPR036909">
    <property type="entry name" value="Cyt_c-like_dom_sf"/>
</dbReference>
<dbReference type="RefSeq" id="WP_015807518.1">
    <property type="nucleotide sequence ID" value="NC_013061.1"/>
</dbReference>
<name>C6XUQ4_PEDHD</name>
<keyword evidence="10" id="KW-1185">Reference proteome</keyword>
<evidence type="ECO:0000313" key="10">
    <source>
        <dbReference type="Proteomes" id="UP000000852"/>
    </source>
</evidence>
<keyword evidence="4" id="KW-0249">Electron transport</keyword>
<evidence type="ECO:0000256" key="2">
    <source>
        <dbReference type="ARBA" id="ARBA00022617"/>
    </source>
</evidence>
<dbReference type="SUPFAM" id="SSF46626">
    <property type="entry name" value="Cytochrome c"/>
    <property type="match status" value="1"/>
</dbReference>
<feature type="binding site" description="covalent" evidence="6">
    <location>
        <position position="92"/>
    </location>
    <ligand>
        <name>heme c</name>
        <dbReference type="ChEBI" id="CHEBI:61717"/>
    </ligand>
</feature>
<evidence type="ECO:0000259" key="8">
    <source>
        <dbReference type="PROSITE" id="PS51007"/>
    </source>
</evidence>
<proteinExistence type="predicted"/>
<dbReference type="PRINTS" id="PR00606">
    <property type="entry name" value="CYTCHROMECID"/>
</dbReference>
<dbReference type="GO" id="GO:0009055">
    <property type="term" value="F:electron transfer activity"/>
    <property type="evidence" value="ECO:0007669"/>
    <property type="project" value="InterPro"/>
</dbReference>
<dbReference type="AlphaFoldDB" id="C6XUQ4"/>
<feature type="chain" id="PRO_5002974286" evidence="7">
    <location>
        <begin position="22"/>
        <end position="118"/>
    </location>
</feature>
<keyword evidence="5 6" id="KW-0408">Iron</keyword>
<feature type="binding site" description="covalent" evidence="6">
    <location>
        <position position="43"/>
    </location>
    <ligand>
        <name>heme c</name>
        <dbReference type="ChEBI" id="CHEBI:61717"/>
    </ligand>
</feature>
<dbReference type="KEGG" id="phe:Phep_1693"/>
<dbReference type="InterPro" id="IPR002324">
    <property type="entry name" value="Cyt_c_ID"/>
</dbReference>
<keyword evidence="1" id="KW-0813">Transport</keyword>
<protein>
    <submittedName>
        <fullName evidence="9">Cytochrome c class I</fullName>
    </submittedName>
</protein>
<evidence type="ECO:0000256" key="3">
    <source>
        <dbReference type="ARBA" id="ARBA00022723"/>
    </source>
</evidence>
<dbReference type="GO" id="GO:0005506">
    <property type="term" value="F:iron ion binding"/>
    <property type="evidence" value="ECO:0007669"/>
    <property type="project" value="InterPro"/>
</dbReference>
<dbReference type="STRING" id="485917.Phep_1693"/>